<dbReference type="SMART" id="SM00086">
    <property type="entry name" value="PAC"/>
    <property type="match status" value="1"/>
</dbReference>
<comment type="subcellular location">
    <subcellularLocation>
        <location evidence="1">Cell membrane</location>
    </subcellularLocation>
</comment>
<dbReference type="PANTHER" id="PTHR44757:SF2">
    <property type="entry name" value="BIOFILM ARCHITECTURE MAINTENANCE PROTEIN MBAA"/>
    <property type="match status" value="1"/>
</dbReference>
<keyword evidence="11" id="KW-1185">Reference proteome</keyword>
<dbReference type="SMART" id="SM00052">
    <property type="entry name" value="EAL"/>
    <property type="match status" value="1"/>
</dbReference>
<dbReference type="PROSITE" id="PS50112">
    <property type="entry name" value="PAS"/>
    <property type="match status" value="1"/>
</dbReference>
<evidence type="ECO:0000256" key="2">
    <source>
        <dbReference type="ARBA" id="ARBA00022475"/>
    </source>
</evidence>
<accession>A0ABT5VDJ1</accession>
<gene>
    <name evidence="10" type="ORF">N7Z68_07995</name>
</gene>
<evidence type="ECO:0000256" key="3">
    <source>
        <dbReference type="ARBA" id="ARBA00023136"/>
    </source>
</evidence>
<dbReference type="SUPFAM" id="SSF141868">
    <property type="entry name" value="EAL domain-like"/>
    <property type="match status" value="1"/>
</dbReference>
<evidence type="ECO:0000259" key="7">
    <source>
        <dbReference type="PROSITE" id="PS50883"/>
    </source>
</evidence>
<dbReference type="NCBIfam" id="TIGR00229">
    <property type="entry name" value="sensory_box"/>
    <property type="match status" value="1"/>
</dbReference>
<feature type="domain" description="PAC" evidence="6">
    <location>
        <begin position="491"/>
        <end position="542"/>
    </location>
</feature>
<dbReference type="InterPro" id="IPR035965">
    <property type="entry name" value="PAS-like_dom_sf"/>
</dbReference>
<dbReference type="InterPro" id="IPR000160">
    <property type="entry name" value="GGDEF_dom"/>
</dbReference>
<dbReference type="Pfam" id="PF00990">
    <property type="entry name" value="GGDEF"/>
    <property type="match status" value="1"/>
</dbReference>
<dbReference type="Pfam" id="PF00563">
    <property type="entry name" value="EAL"/>
    <property type="match status" value="1"/>
</dbReference>
<dbReference type="Gene3D" id="3.20.20.450">
    <property type="entry name" value="EAL domain"/>
    <property type="match status" value="1"/>
</dbReference>
<dbReference type="SMART" id="SM00091">
    <property type="entry name" value="PAS"/>
    <property type="match status" value="1"/>
</dbReference>
<proteinExistence type="predicted"/>
<dbReference type="Gene3D" id="3.30.70.270">
    <property type="match status" value="1"/>
</dbReference>
<dbReference type="PROSITE" id="PS50885">
    <property type="entry name" value="HAMP"/>
    <property type="match status" value="1"/>
</dbReference>
<evidence type="ECO:0000259" key="9">
    <source>
        <dbReference type="PROSITE" id="PS50887"/>
    </source>
</evidence>
<evidence type="ECO:0000256" key="4">
    <source>
        <dbReference type="SAM" id="Phobius"/>
    </source>
</evidence>
<dbReference type="InterPro" id="IPR001633">
    <property type="entry name" value="EAL_dom"/>
</dbReference>
<dbReference type="SUPFAM" id="SSF55785">
    <property type="entry name" value="PYP-like sensor domain (PAS domain)"/>
    <property type="match status" value="1"/>
</dbReference>
<dbReference type="RefSeq" id="WP_275117944.1">
    <property type="nucleotide sequence ID" value="NZ_JAOTPO010000004.1"/>
</dbReference>
<dbReference type="PROSITE" id="PS50883">
    <property type="entry name" value="EAL"/>
    <property type="match status" value="1"/>
</dbReference>
<dbReference type="PANTHER" id="PTHR44757">
    <property type="entry name" value="DIGUANYLATE CYCLASE DGCP"/>
    <property type="match status" value="1"/>
</dbReference>
<evidence type="ECO:0000256" key="1">
    <source>
        <dbReference type="ARBA" id="ARBA00004236"/>
    </source>
</evidence>
<dbReference type="InterPro" id="IPR003660">
    <property type="entry name" value="HAMP_dom"/>
</dbReference>
<dbReference type="PROSITE" id="PS50113">
    <property type="entry name" value="PAC"/>
    <property type="match status" value="1"/>
</dbReference>
<dbReference type="InterPro" id="IPR000014">
    <property type="entry name" value="PAS"/>
</dbReference>
<evidence type="ECO:0000259" key="6">
    <source>
        <dbReference type="PROSITE" id="PS50113"/>
    </source>
</evidence>
<dbReference type="InterPro" id="IPR001610">
    <property type="entry name" value="PAC"/>
</dbReference>
<keyword evidence="3 4" id="KW-0472">Membrane</keyword>
<organism evidence="10 11">
    <name type="scientific">Alkalihalobacterium chitinilyticum</name>
    <dbReference type="NCBI Taxonomy" id="2980103"/>
    <lineage>
        <taxon>Bacteria</taxon>
        <taxon>Bacillati</taxon>
        <taxon>Bacillota</taxon>
        <taxon>Bacilli</taxon>
        <taxon>Bacillales</taxon>
        <taxon>Bacillaceae</taxon>
        <taxon>Alkalihalobacterium</taxon>
    </lineage>
</organism>
<evidence type="ECO:0000313" key="10">
    <source>
        <dbReference type="EMBL" id="MDE5413325.1"/>
    </source>
</evidence>
<evidence type="ECO:0000259" key="8">
    <source>
        <dbReference type="PROSITE" id="PS50885"/>
    </source>
</evidence>
<dbReference type="SMART" id="SM00267">
    <property type="entry name" value="GGDEF"/>
    <property type="match status" value="1"/>
</dbReference>
<feature type="domain" description="HAMP" evidence="8">
    <location>
        <begin position="348"/>
        <end position="400"/>
    </location>
</feature>
<dbReference type="Proteomes" id="UP001148125">
    <property type="component" value="Unassembled WGS sequence"/>
</dbReference>
<feature type="transmembrane region" description="Helical" evidence="4">
    <location>
        <begin position="32"/>
        <end position="50"/>
    </location>
</feature>
<name>A0ABT5VDJ1_9BACI</name>
<feature type="transmembrane region" description="Helical" evidence="4">
    <location>
        <begin position="326"/>
        <end position="348"/>
    </location>
</feature>
<dbReference type="Pfam" id="PF13426">
    <property type="entry name" value="PAS_9"/>
    <property type="match status" value="1"/>
</dbReference>
<dbReference type="NCBIfam" id="TIGR00254">
    <property type="entry name" value="GGDEF"/>
    <property type="match status" value="1"/>
</dbReference>
<feature type="domain" description="EAL" evidence="7">
    <location>
        <begin position="713"/>
        <end position="967"/>
    </location>
</feature>
<evidence type="ECO:0000259" key="5">
    <source>
        <dbReference type="PROSITE" id="PS50112"/>
    </source>
</evidence>
<dbReference type="InterPro" id="IPR000700">
    <property type="entry name" value="PAS-assoc_C"/>
</dbReference>
<keyword evidence="2" id="KW-1003">Cell membrane</keyword>
<feature type="domain" description="PAS" evidence="5">
    <location>
        <begin position="415"/>
        <end position="488"/>
    </location>
</feature>
<evidence type="ECO:0000313" key="11">
    <source>
        <dbReference type="Proteomes" id="UP001148125"/>
    </source>
</evidence>
<keyword evidence="4" id="KW-1133">Transmembrane helix</keyword>
<dbReference type="CDD" id="cd01948">
    <property type="entry name" value="EAL"/>
    <property type="match status" value="1"/>
</dbReference>
<sequence>MLLSKYLIKMIWKLVPRWIVNMMGRVSFSKKFLLFFIAFSVPMIVIIYVLSTDINKKITQNEIEQQALISLQHFAELLRHNQTHRGLKQSYLRGYEEFSDPVNEQKQLVEAKIMDIDRQIEKDWKRFINISKWNLIKKQWEDVKNETNVLKSFDGHTEMNSNLLKIIATIVNEAHIYLNPDPQLNRLSITINEDLLLSTEQIGQLRAFSTQLTLQSAPLTETQHHQLLEMFGSVQLLLDNLEMKAYYLQDKNGEHLLLKQQQQFSEQTIMFIELLKSNEFRPKDPEIVFEQATGVINSGFQLYEKGNFILIEHLQEANKAYKKGQFLLVLLFLFSIFLIYLLFGGAFISVVQTLQTLQNGTARWIKGELGTRIRVNTNDELKSIGDSFNQLASSFEENLKENIRIQEDLQHSLKKNNQLATAINNLEIGVIITDPQQPNNPITFVNAGFEKLTGYKAEEVIGRKSSPLQGEKTSLEAKRRIREGIEKEEAFSLEILNYRKDGETFWNYLSITPVYENGKLVNFLGLQTDITKQKKAAEEIYSLAFYDQLTNLPNDNKLESSVTSDIQLNMKQATILRLDVVRFKNINHARGFSLGNLTLTEIARRLKHSIKDQGMVSRQYGDKYTVYLPNIADPTEINKKIEEIHQQFLQPFEVNGYTFYLEVSVGVSRFPMDGNDFITLMQHAEAAMFQAKEHDDRQYVYYQEDMHKGFEEEYVLENYLRVAIENEELFLTYQPKQDLKTGKINGMEALIRWSHPKLGMISPFKFIPLAEKTGLIYQIGEWVLLEACKHNKRLQMQGFDPLIISVNISAKQFNNKEYLLSTIDRILEETQLDPQYLEIELTESVFQNPTVVKPILEEIKQRDIRVSIDDFGTGYSSLSYLKLFPIDVLKIDRAFIKDLLENEDDQKLTQSMIDIGHGLNLKVIAEGVETAEHIDVLKTMNCDEVQGYHLAKPLTADEFVDFLNNNKSRRV</sequence>
<protein>
    <submittedName>
        <fullName evidence="10">EAL domain-containing protein</fullName>
    </submittedName>
</protein>
<dbReference type="Gene3D" id="3.30.450.20">
    <property type="entry name" value="PAS domain"/>
    <property type="match status" value="1"/>
</dbReference>
<dbReference type="PROSITE" id="PS50887">
    <property type="entry name" value="GGDEF"/>
    <property type="match status" value="1"/>
</dbReference>
<dbReference type="InterPro" id="IPR029787">
    <property type="entry name" value="Nucleotide_cyclase"/>
</dbReference>
<feature type="domain" description="GGDEF" evidence="9">
    <location>
        <begin position="571"/>
        <end position="704"/>
    </location>
</feature>
<dbReference type="EMBL" id="JAOTPO010000004">
    <property type="protein sequence ID" value="MDE5413325.1"/>
    <property type="molecule type" value="Genomic_DNA"/>
</dbReference>
<comment type="caution">
    <text evidence="10">The sequence shown here is derived from an EMBL/GenBank/DDBJ whole genome shotgun (WGS) entry which is preliminary data.</text>
</comment>
<reference evidence="10" key="1">
    <citation type="submission" date="2024-05" db="EMBL/GenBank/DDBJ databases">
        <title>Alkalihalobacillus sp. strain MEB203 novel alkaliphilic bacterium from Lonar Lake, India.</title>
        <authorList>
            <person name="Joshi A."/>
            <person name="Thite S."/>
            <person name="Mengade P."/>
        </authorList>
    </citation>
    <scope>NUCLEOTIDE SEQUENCE</scope>
    <source>
        <strain evidence="10">MEB 203</strain>
    </source>
</reference>
<dbReference type="InterPro" id="IPR052155">
    <property type="entry name" value="Biofilm_reg_signaling"/>
</dbReference>
<dbReference type="SUPFAM" id="SSF55073">
    <property type="entry name" value="Nucleotide cyclase"/>
    <property type="match status" value="1"/>
</dbReference>
<dbReference type="InterPro" id="IPR035919">
    <property type="entry name" value="EAL_sf"/>
</dbReference>
<dbReference type="InterPro" id="IPR043128">
    <property type="entry name" value="Rev_trsase/Diguanyl_cyclase"/>
</dbReference>
<dbReference type="CDD" id="cd01949">
    <property type="entry name" value="GGDEF"/>
    <property type="match status" value="1"/>
</dbReference>
<keyword evidence="4" id="KW-0812">Transmembrane</keyword>
<dbReference type="CDD" id="cd06225">
    <property type="entry name" value="HAMP"/>
    <property type="match status" value="1"/>
</dbReference>
<dbReference type="CDD" id="cd00130">
    <property type="entry name" value="PAS"/>
    <property type="match status" value="1"/>
</dbReference>
<dbReference type="Gene3D" id="6.10.340.10">
    <property type="match status" value="1"/>
</dbReference>